<dbReference type="EMBL" id="JBHFPV010000002">
    <property type="protein sequence ID" value="MFH6604423.1"/>
    <property type="molecule type" value="Genomic_DNA"/>
</dbReference>
<keyword evidence="2" id="KW-1185">Reference proteome</keyword>
<accession>A0ACC7LKU8</accession>
<reference evidence="1" key="1">
    <citation type="submission" date="2024-09" db="EMBL/GenBank/DDBJ databases">
        <authorList>
            <person name="Liu J."/>
        </authorList>
    </citation>
    <scope>NUCLEOTIDE SEQUENCE</scope>
    <source>
        <strain evidence="1">NBU2967</strain>
    </source>
</reference>
<comment type="caution">
    <text evidence="1">The sequence shown here is derived from an EMBL/GenBank/DDBJ whole genome shotgun (WGS) entry which is preliminary data.</text>
</comment>
<sequence length="125" mass="14492">MKISNLAISAFFVMITLAGSLKITGTIGYYALFTEDFVERFCENKARPELNCDGKCALSQMLMQKAEDERMPINLDWLKNETVLFVTAFFSVLFLQLNTSDPNFLQYRNLYDFNFIDRVTHPPRL</sequence>
<gene>
    <name evidence="1" type="ORF">ACEZ3G_13100</name>
</gene>
<name>A0ACC7LKU8_9FLAO</name>
<proteinExistence type="predicted"/>
<evidence type="ECO:0000313" key="2">
    <source>
        <dbReference type="Proteomes" id="UP001595191"/>
    </source>
</evidence>
<organism evidence="1 2">
    <name type="scientific">Meishania litoralis</name>
    <dbReference type="NCBI Taxonomy" id="3434685"/>
    <lineage>
        <taxon>Bacteria</taxon>
        <taxon>Pseudomonadati</taxon>
        <taxon>Bacteroidota</taxon>
        <taxon>Flavobacteriia</taxon>
        <taxon>Flavobacteriales</taxon>
        <taxon>Flavobacteriaceae</taxon>
        <taxon>Meishania</taxon>
    </lineage>
</organism>
<protein>
    <submittedName>
        <fullName evidence="1">Uncharacterized protein</fullName>
    </submittedName>
</protein>
<dbReference type="Proteomes" id="UP001595191">
    <property type="component" value="Unassembled WGS sequence"/>
</dbReference>
<evidence type="ECO:0000313" key="1">
    <source>
        <dbReference type="EMBL" id="MFH6604423.1"/>
    </source>
</evidence>